<dbReference type="STRING" id="561176.SAMN04488561_2648"/>
<gene>
    <name evidence="3" type="ORF">SAMN04488561_2648</name>
</gene>
<sequence>MIEQSIRIDAPPERVWAYLTDQELLGRWWGSAEADARPGGLLRVAMDGGPDPVMRGEFVELAPYERLVFTFGWEPGPGVPSVAPGGSRVEITLRPDGGGTVVELRHDGLPATLRGETVDGWRIVLGRLANEAAAGLRE</sequence>
<dbReference type="Pfam" id="PF08327">
    <property type="entry name" value="AHSA1"/>
    <property type="match status" value="1"/>
</dbReference>
<evidence type="ECO:0000259" key="2">
    <source>
        <dbReference type="Pfam" id="PF08327"/>
    </source>
</evidence>
<organism evidence="3 4">
    <name type="scientific">Jiangella alba</name>
    <dbReference type="NCBI Taxonomy" id="561176"/>
    <lineage>
        <taxon>Bacteria</taxon>
        <taxon>Bacillati</taxon>
        <taxon>Actinomycetota</taxon>
        <taxon>Actinomycetes</taxon>
        <taxon>Jiangellales</taxon>
        <taxon>Jiangellaceae</taxon>
        <taxon>Jiangella</taxon>
    </lineage>
</organism>
<dbReference type="CDD" id="cd07814">
    <property type="entry name" value="SRPBCC_CalC_Aha1-like"/>
    <property type="match status" value="1"/>
</dbReference>
<evidence type="ECO:0000256" key="1">
    <source>
        <dbReference type="ARBA" id="ARBA00006817"/>
    </source>
</evidence>
<accession>A0A1H5LLZ6</accession>
<evidence type="ECO:0000313" key="3">
    <source>
        <dbReference type="EMBL" id="SEE77547.1"/>
    </source>
</evidence>
<dbReference type="EMBL" id="FNUC01000003">
    <property type="protein sequence ID" value="SEE77547.1"/>
    <property type="molecule type" value="Genomic_DNA"/>
</dbReference>
<reference evidence="4" key="1">
    <citation type="submission" date="2016-10" db="EMBL/GenBank/DDBJ databases">
        <authorList>
            <person name="Varghese N."/>
            <person name="Submissions S."/>
        </authorList>
    </citation>
    <scope>NUCLEOTIDE SEQUENCE [LARGE SCALE GENOMIC DNA]</scope>
    <source>
        <strain evidence="4">DSM 45237</strain>
    </source>
</reference>
<keyword evidence="4" id="KW-1185">Reference proteome</keyword>
<protein>
    <submittedName>
        <fullName evidence="3">Uncharacterized conserved protein YndB, AHSA1/START domain</fullName>
    </submittedName>
</protein>
<dbReference type="RefSeq" id="WP_069113544.1">
    <property type="nucleotide sequence ID" value="NZ_FNUC01000003.1"/>
</dbReference>
<dbReference type="AlphaFoldDB" id="A0A1H5LLZ6"/>
<feature type="domain" description="Activator of Hsp90 ATPase homologue 1/2-like C-terminal" evidence="2">
    <location>
        <begin position="9"/>
        <end position="130"/>
    </location>
</feature>
<evidence type="ECO:0000313" key="4">
    <source>
        <dbReference type="Proteomes" id="UP000181980"/>
    </source>
</evidence>
<proteinExistence type="inferred from homology"/>
<dbReference type="InterPro" id="IPR023393">
    <property type="entry name" value="START-like_dom_sf"/>
</dbReference>
<dbReference type="SUPFAM" id="SSF55961">
    <property type="entry name" value="Bet v1-like"/>
    <property type="match status" value="1"/>
</dbReference>
<comment type="similarity">
    <text evidence="1">Belongs to the AHA1 family.</text>
</comment>
<dbReference type="InterPro" id="IPR013538">
    <property type="entry name" value="ASHA1/2-like_C"/>
</dbReference>
<dbReference type="Proteomes" id="UP000181980">
    <property type="component" value="Unassembled WGS sequence"/>
</dbReference>
<dbReference type="Gene3D" id="3.30.530.20">
    <property type="match status" value="1"/>
</dbReference>
<name>A0A1H5LLZ6_9ACTN</name>